<name>A0A931CP19_9ACTN</name>
<reference evidence="1" key="1">
    <citation type="submission" date="2020-11" db="EMBL/GenBank/DDBJ databases">
        <title>Isolation and identification of active actinomycetes.</title>
        <authorList>
            <person name="Sun X."/>
        </authorList>
    </citation>
    <scope>NUCLEOTIDE SEQUENCE</scope>
    <source>
        <strain evidence="1">NEAU-A11</strain>
    </source>
</reference>
<sequence>MRAQPEIGKQDVSGDLGGALWVRGVEVPHRGLFRDAEQAHQAKWVGGFRGLVEDAVLPQSVEHHAFR</sequence>
<dbReference type="RefSeq" id="WP_196420209.1">
    <property type="nucleotide sequence ID" value="NZ_JADQTO010000038.1"/>
</dbReference>
<evidence type="ECO:0000313" key="1">
    <source>
        <dbReference type="EMBL" id="MBG0568435.1"/>
    </source>
</evidence>
<comment type="caution">
    <text evidence="1">The sequence shown here is derived from an EMBL/GenBank/DDBJ whole genome shotgun (WGS) entry which is preliminary data.</text>
</comment>
<protein>
    <submittedName>
        <fullName evidence="1">Uncharacterized protein</fullName>
    </submittedName>
</protein>
<organism evidence="1 2">
    <name type="scientific">Actinoplanes aureus</name>
    <dbReference type="NCBI Taxonomy" id="2792083"/>
    <lineage>
        <taxon>Bacteria</taxon>
        <taxon>Bacillati</taxon>
        <taxon>Actinomycetota</taxon>
        <taxon>Actinomycetes</taxon>
        <taxon>Micromonosporales</taxon>
        <taxon>Micromonosporaceae</taxon>
        <taxon>Actinoplanes</taxon>
    </lineage>
</organism>
<proteinExistence type="predicted"/>
<gene>
    <name evidence="1" type="ORF">I4J89_44130</name>
</gene>
<accession>A0A931CP19</accession>
<dbReference type="AlphaFoldDB" id="A0A931CP19"/>
<dbReference type="Proteomes" id="UP000598146">
    <property type="component" value="Unassembled WGS sequence"/>
</dbReference>
<dbReference type="EMBL" id="JADQTO010000038">
    <property type="protein sequence ID" value="MBG0568435.1"/>
    <property type="molecule type" value="Genomic_DNA"/>
</dbReference>
<evidence type="ECO:0000313" key="2">
    <source>
        <dbReference type="Proteomes" id="UP000598146"/>
    </source>
</evidence>
<keyword evidence="2" id="KW-1185">Reference proteome</keyword>